<accession>A0ABX5M7X6</accession>
<dbReference type="EMBL" id="QICQ01000008">
    <property type="protein sequence ID" value="PXV82335.1"/>
    <property type="molecule type" value="Genomic_DNA"/>
</dbReference>
<evidence type="ECO:0000313" key="2">
    <source>
        <dbReference type="Proteomes" id="UP000247780"/>
    </source>
</evidence>
<dbReference type="Proteomes" id="UP000247780">
    <property type="component" value="Unassembled WGS sequence"/>
</dbReference>
<reference evidence="1 2" key="1">
    <citation type="submission" date="2018-04" db="EMBL/GenBank/DDBJ databases">
        <title>Active sludge and wastewater microbial communities from Klosterneuburg, Austria.</title>
        <authorList>
            <person name="Wagner M."/>
        </authorList>
    </citation>
    <scope>NUCLEOTIDE SEQUENCE [LARGE SCALE GENOMIC DNA]</scope>
    <source>
        <strain evidence="1 2">Nm 57</strain>
    </source>
</reference>
<sequence>MALVFWEQAVNDLSARDPMMHRIIPSILVMPGMILPGVGGGIGFDPVDDLALVIDIDRQLVAEVALAGLLRPGRVGILLAPCRRLPVECLG</sequence>
<name>A0ABX5M7X6_9PROT</name>
<evidence type="ECO:0000313" key="1">
    <source>
        <dbReference type="EMBL" id="PXV82335.1"/>
    </source>
</evidence>
<proteinExistence type="predicted"/>
<organism evidence="1 2">
    <name type="scientific">Nitrosomonas eutropha</name>
    <dbReference type="NCBI Taxonomy" id="916"/>
    <lineage>
        <taxon>Bacteria</taxon>
        <taxon>Pseudomonadati</taxon>
        <taxon>Pseudomonadota</taxon>
        <taxon>Betaproteobacteria</taxon>
        <taxon>Nitrosomonadales</taxon>
        <taxon>Nitrosomonadaceae</taxon>
        <taxon>Nitrosomonas</taxon>
    </lineage>
</organism>
<comment type="caution">
    <text evidence="1">The sequence shown here is derived from an EMBL/GenBank/DDBJ whole genome shotgun (WGS) entry which is preliminary data.</text>
</comment>
<keyword evidence="2" id="KW-1185">Reference proteome</keyword>
<gene>
    <name evidence="1" type="ORF">C8R14_10846</name>
</gene>
<protein>
    <submittedName>
        <fullName evidence="1">Uncharacterized protein</fullName>
    </submittedName>
</protein>